<proteinExistence type="predicted"/>
<sequence length="144" mass="14880">MNEQYENMSLLELYQQSIGGNNRDATKALQKRVGSTPDGIYGANTEAAYAAKSGDYTKLPNYSGEVPTPDQQSAVAAGAASTSSAWIPAAIGAAGGVLSSVTGKSDPVISPVSGNANLGELMKFYQGASDVSHKAPSQRGGFYR</sequence>
<protein>
    <recommendedName>
        <fullName evidence="3">Peptidoglycan binding-like domain-containing protein</fullName>
    </recommendedName>
</protein>
<comment type="caution">
    <text evidence="1">The sequence shown here is derived from an EMBL/GenBank/DDBJ whole genome shotgun (WGS) entry which is preliminary data.</text>
</comment>
<dbReference type="EMBL" id="PIFK01000086">
    <property type="protein sequence ID" value="PTP20219.1"/>
    <property type="molecule type" value="Genomic_DNA"/>
</dbReference>
<reference evidence="1 2" key="1">
    <citation type="submission" date="2017-11" db="EMBL/GenBank/DDBJ databases">
        <title>Population delineation of vibrios coincides with oyster pathogenicity.</title>
        <authorList>
            <person name="Bruto M."/>
            <person name="Labreuche Y."/>
            <person name="James A."/>
            <person name="Piel D."/>
            <person name="Chenivesse S."/>
            <person name="Petton B."/>
            <person name="Polz M.F."/>
            <person name="Le Roux F."/>
        </authorList>
    </citation>
    <scope>NUCLEOTIDE SEQUENCE [LARGE SCALE GENOMIC DNA]</scope>
    <source>
        <strain evidence="1 2">FF_144</strain>
    </source>
</reference>
<dbReference type="RefSeq" id="WP_108188384.1">
    <property type="nucleotide sequence ID" value="NZ_PIFK01000086.1"/>
</dbReference>
<evidence type="ECO:0000313" key="1">
    <source>
        <dbReference type="EMBL" id="PTP20219.1"/>
    </source>
</evidence>
<evidence type="ECO:0008006" key="3">
    <source>
        <dbReference type="Google" id="ProtNLM"/>
    </source>
</evidence>
<dbReference type="Proteomes" id="UP000244197">
    <property type="component" value="Unassembled WGS sequence"/>
</dbReference>
<dbReference type="AlphaFoldDB" id="A0A2T5EJA4"/>
<name>A0A2T5EJA4_VIBSP</name>
<evidence type="ECO:0000313" key="2">
    <source>
        <dbReference type="Proteomes" id="UP000244197"/>
    </source>
</evidence>
<organism evidence="1 2">
    <name type="scientific">Vibrio splendidus</name>
    <dbReference type="NCBI Taxonomy" id="29497"/>
    <lineage>
        <taxon>Bacteria</taxon>
        <taxon>Pseudomonadati</taxon>
        <taxon>Pseudomonadota</taxon>
        <taxon>Gammaproteobacteria</taxon>
        <taxon>Vibrionales</taxon>
        <taxon>Vibrionaceae</taxon>
        <taxon>Vibrio</taxon>
    </lineage>
</organism>
<gene>
    <name evidence="1" type="ORF">CWO07_24215</name>
</gene>
<accession>A0A2T5EJA4</accession>